<dbReference type="Proteomes" id="UP000586947">
    <property type="component" value="Unassembled WGS sequence"/>
</dbReference>
<evidence type="ECO:0000313" key="2">
    <source>
        <dbReference type="Proteomes" id="UP000586947"/>
    </source>
</evidence>
<name>A0A840VGW9_9ACTN</name>
<accession>A0A840VGW9</accession>
<dbReference type="EMBL" id="JACHDP010000001">
    <property type="protein sequence ID" value="MBB5475895.1"/>
    <property type="molecule type" value="Genomic_DNA"/>
</dbReference>
<keyword evidence="2" id="KW-1185">Reference proteome</keyword>
<organism evidence="1 2">
    <name type="scientific">Micromonospora parathelypteridis</name>
    <dbReference type="NCBI Taxonomy" id="1839617"/>
    <lineage>
        <taxon>Bacteria</taxon>
        <taxon>Bacillati</taxon>
        <taxon>Actinomycetota</taxon>
        <taxon>Actinomycetes</taxon>
        <taxon>Micromonosporales</taxon>
        <taxon>Micromonosporaceae</taxon>
        <taxon>Micromonospora</taxon>
    </lineage>
</organism>
<comment type="caution">
    <text evidence="1">The sequence shown here is derived from an EMBL/GenBank/DDBJ whole genome shotgun (WGS) entry which is preliminary data.</text>
</comment>
<evidence type="ECO:0000313" key="1">
    <source>
        <dbReference type="EMBL" id="MBB5475895.1"/>
    </source>
</evidence>
<reference evidence="1 2" key="1">
    <citation type="submission" date="2020-08" db="EMBL/GenBank/DDBJ databases">
        <title>Sequencing the genomes of 1000 actinobacteria strains.</title>
        <authorList>
            <person name="Klenk H.-P."/>
        </authorList>
    </citation>
    <scope>NUCLEOTIDE SEQUENCE [LARGE SCALE GENOMIC DNA]</scope>
    <source>
        <strain evidence="1 2">DSM 103125</strain>
    </source>
</reference>
<gene>
    <name evidence="1" type="ORF">HNR20_000400</name>
</gene>
<proteinExistence type="predicted"/>
<dbReference type="AlphaFoldDB" id="A0A840VGW9"/>
<protein>
    <submittedName>
        <fullName evidence="1">Uncharacterized protein</fullName>
    </submittedName>
</protein>
<sequence>MKEPDKAQSNDTLCREFVEAFNLALSGEVGP</sequence>